<organism evidence="2">
    <name type="scientific">Mycobacterium xenopi 4042</name>
    <dbReference type="NCBI Taxonomy" id="1299334"/>
    <lineage>
        <taxon>Bacteria</taxon>
        <taxon>Bacillati</taxon>
        <taxon>Actinomycetota</taxon>
        <taxon>Actinomycetes</taxon>
        <taxon>Mycobacteriales</taxon>
        <taxon>Mycobacteriaceae</taxon>
        <taxon>Mycobacterium</taxon>
    </lineage>
</organism>
<reference evidence="2" key="1">
    <citation type="submission" date="2014-01" db="EMBL/GenBank/DDBJ databases">
        <authorList>
            <person name="Brown-Elliot B."/>
            <person name="Wallace R."/>
            <person name="Lenaerts A."/>
            <person name="Ordway D."/>
            <person name="DeGroote M.A."/>
            <person name="Parker T."/>
            <person name="Sizemore C."/>
            <person name="Tallon L.J."/>
            <person name="Sadzewicz L.K."/>
            <person name="Sengamalay N."/>
            <person name="Fraser C.M."/>
            <person name="Hine E."/>
            <person name="Shefchek K.A."/>
            <person name="Das S.P."/>
            <person name="Tettelin H."/>
        </authorList>
    </citation>
    <scope>NUCLEOTIDE SEQUENCE [LARGE SCALE GENOMIC DNA]</scope>
    <source>
        <strain evidence="2">4042</strain>
    </source>
</reference>
<feature type="compositionally biased region" description="Basic residues" evidence="1">
    <location>
        <begin position="1"/>
        <end position="15"/>
    </location>
</feature>
<evidence type="ECO:0000313" key="2">
    <source>
        <dbReference type="EMBL" id="EUA23875.1"/>
    </source>
</evidence>
<proteinExistence type="predicted"/>
<dbReference type="AlphaFoldDB" id="X7ZZ19"/>
<sequence length="66" mass="7731">MRRRGGPRPSRPRRRCPPEPTVRAFLVPGLRTAPRRRELPAITCCHCRPVTTADRRRYRSPRSRLA</sequence>
<evidence type="ECO:0000256" key="1">
    <source>
        <dbReference type="SAM" id="MobiDB-lite"/>
    </source>
</evidence>
<comment type="caution">
    <text evidence="2">The sequence shown here is derived from an EMBL/GenBank/DDBJ whole genome shotgun (WGS) entry which is preliminary data.</text>
</comment>
<name>X7ZZ19_MYCXE</name>
<accession>X7ZZ19</accession>
<gene>
    <name evidence="2" type="ORF">I553_5729</name>
</gene>
<dbReference type="EMBL" id="JAOB01000069">
    <property type="protein sequence ID" value="EUA23875.1"/>
    <property type="molecule type" value="Genomic_DNA"/>
</dbReference>
<feature type="region of interest" description="Disordered" evidence="1">
    <location>
        <begin position="1"/>
        <end position="20"/>
    </location>
</feature>
<protein>
    <submittedName>
        <fullName evidence="2">Uncharacterized protein</fullName>
    </submittedName>
</protein>